<accession>A0A5J4R7M6</accession>
<organism evidence="1">
    <name type="scientific">termite gut metagenome</name>
    <dbReference type="NCBI Taxonomy" id="433724"/>
    <lineage>
        <taxon>unclassified sequences</taxon>
        <taxon>metagenomes</taxon>
        <taxon>organismal metagenomes</taxon>
    </lineage>
</organism>
<protein>
    <submittedName>
        <fullName evidence="1">Uncharacterized protein</fullName>
    </submittedName>
</protein>
<comment type="caution">
    <text evidence="1">The sequence shown here is derived from an EMBL/GenBank/DDBJ whole genome shotgun (WGS) entry which is preliminary data.</text>
</comment>
<sequence length="101" mass="11777">MEEETHWVYNGKNTSRWTYSYAWIYYWEENTGLTAHRCSACGDVTGKLVGAHVYKAGILGRRTSRLDRNYYIVPLCYSCNNFNNDYKFKVTSIFVPVPSNN</sequence>
<dbReference type="EMBL" id="SNRY01001606">
    <property type="protein sequence ID" value="KAA6329712.1"/>
    <property type="molecule type" value="Genomic_DNA"/>
</dbReference>
<dbReference type="AlphaFoldDB" id="A0A5J4R7M6"/>
<proteinExistence type="predicted"/>
<gene>
    <name evidence="1" type="ORF">EZS27_021503</name>
</gene>
<name>A0A5J4R7M6_9ZZZZ</name>
<reference evidence="1" key="1">
    <citation type="submission" date="2019-03" db="EMBL/GenBank/DDBJ databases">
        <title>Single cell metagenomics reveals metabolic interactions within the superorganism composed of flagellate Streblomastix strix and complex community of Bacteroidetes bacteria on its surface.</title>
        <authorList>
            <person name="Treitli S.C."/>
            <person name="Kolisko M."/>
            <person name="Husnik F."/>
            <person name="Keeling P."/>
            <person name="Hampl V."/>
        </authorList>
    </citation>
    <scope>NUCLEOTIDE SEQUENCE</scope>
    <source>
        <strain evidence="1">STM</strain>
    </source>
</reference>
<evidence type="ECO:0000313" key="1">
    <source>
        <dbReference type="EMBL" id="KAA6329712.1"/>
    </source>
</evidence>